<keyword evidence="8" id="KW-0408">Iron</keyword>
<reference evidence="14" key="1">
    <citation type="submission" date="2020-05" db="UniProtKB">
        <authorList>
            <consortium name="EnsemblMetazoa"/>
        </authorList>
    </citation>
    <scope>IDENTIFICATION</scope>
    <source>
        <strain evidence="14">BB02</strain>
    </source>
</reference>
<dbReference type="VEuPathDB" id="VectorBase:BGLB005189"/>
<keyword evidence="9" id="KW-1015">Disulfide bond</keyword>
<dbReference type="EnsemblMetazoa" id="BGLB005189-RB">
    <property type="protein sequence ID" value="BGLB005189-PB"/>
    <property type="gene ID" value="BGLB005189"/>
</dbReference>
<dbReference type="OrthoDB" id="415358at2759"/>
<dbReference type="SMART" id="SM00558">
    <property type="entry name" value="JmjC"/>
    <property type="match status" value="1"/>
</dbReference>
<evidence type="ECO:0000256" key="1">
    <source>
        <dbReference type="ARBA" id="ARBA00001954"/>
    </source>
</evidence>
<dbReference type="GO" id="GO:0005737">
    <property type="term" value="C:cytoplasm"/>
    <property type="evidence" value="ECO:0007669"/>
    <property type="project" value="UniProtKB-SubCell"/>
</dbReference>
<evidence type="ECO:0000256" key="3">
    <source>
        <dbReference type="ARBA" id="ARBA00004496"/>
    </source>
</evidence>
<name>A0A2C9JN93_BIOGL</name>
<dbReference type="STRING" id="6526.A0A2C9JN93"/>
<evidence type="ECO:0000256" key="9">
    <source>
        <dbReference type="ARBA" id="ARBA00023157"/>
    </source>
</evidence>
<dbReference type="InterPro" id="IPR014710">
    <property type="entry name" value="RmlC-like_jellyroll"/>
</dbReference>
<dbReference type="GO" id="GO:0046872">
    <property type="term" value="F:metal ion binding"/>
    <property type="evidence" value="ECO:0007669"/>
    <property type="project" value="UniProtKB-KW"/>
</dbReference>
<keyword evidence="5" id="KW-0479">Metal-binding</keyword>
<evidence type="ECO:0000256" key="7">
    <source>
        <dbReference type="ARBA" id="ARBA00023002"/>
    </source>
</evidence>
<dbReference type="Proteomes" id="UP000076420">
    <property type="component" value="Unassembled WGS sequence"/>
</dbReference>
<dbReference type="InterPro" id="IPR003347">
    <property type="entry name" value="JmjC_dom"/>
</dbReference>
<evidence type="ECO:0000256" key="4">
    <source>
        <dbReference type="ARBA" id="ARBA00022490"/>
    </source>
</evidence>
<organism evidence="14 15">
    <name type="scientific">Biomphalaria glabrata</name>
    <name type="common">Bloodfluke planorb</name>
    <name type="synonym">Freshwater snail</name>
    <dbReference type="NCBI Taxonomy" id="6526"/>
    <lineage>
        <taxon>Eukaryota</taxon>
        <taxon>Metazoa</taxon>
        <taxon>Spiralia</taxon>
        <taxon>Lophotrochozoa</taxon>
        <taxon>Mollusca</taxon>
        <taxon>Gastropoda</taxon>
        <taxon>Heterobranchia</taxon>
        <taxon>Euthyneura</taxon>
        <taxon>Panpulmonata</taxon>
        <taxon>Hygrophila</taxon>
        <taxon>Lymnaeoidea</taxon>
        <taxon>Planorbidae</taxon>
        <taxon>Biomphalaria</taxon>
    </lineage>
</organism>
<feature type="domain" description="JmjC" evidence="13">
    <location>
        <begin position="142"/>
        <end position="321"/>
    </location>
</feature>
<evidence type="ECO:0000256" key="11">
    <source>
        <dbReference type="ARBA" id="ARBA00066577"/>
    </source>
</evidence>
<evidence type="ECO:0000256" key="8">
    <source>
        <dbReference type="ARBA" id="ARBA00023004"/>
    </source>
</evidence>
<evidence type="ECO:0000256" key="2">
    <source>
        <dbReference type="ARBA" id="ARBA00004123"/>
    </source>
</evidence>
<dbReference type="PANTHER" id="PTHR12461">
    <property type="entry name" value="HYPOXIA-INDUCIBLE FACTOR 1 ALPHA INHIBITOR-RELATED"/>
    <property type="match status" value="1"/>
</dbReference>
<evidence type="ECO:0000259" key="13">
    <source>
        <dbReference type="PROSITE" id="PS51184"/>
    </source>
</evidence>
<keyword evidence="4" id="KW-0963">Cytoplasm</keyword>
<dbReference type="AlphaFoldDB" id="A0A2C9JN93"/>
<evidence type="ECO:0000256" key="10">
    <source>
        <dbReference type="ARBA" id="ARBA00023242"/>
    </source>
</evidence>
<sequence length="327" mass="38152">MFSCRIMRMSETEISRVALDETFLLLSSEMKELYPSVEVLDEPPDPLTFYRKYVSQNRPVLIKNVFNHWPALNNWSEKYFREKIGKKQVTVAVTPNGYADAINDGKFVMPEERRMEMSQFLDILFNTDQTNKPSGVFYIQKQNSNLHDEFAELMKDVDSHIDWGSQAFGAKPDAVNFWMGDRNAVTSMHRDHYENLYCVLSGEKIFTLLAPTDLPFIPYESCSSAVYRETTEGHFEIVDIEDCHEDHKVQWIAIDPLRPDLKKYPQYAQARPLTVSVKAGETLYLPSLWFHHVQQSHGCIAVNYWYDMDFDIKWAYYKFLEKLSSAS</sequence>
<dbReference type="EC" id="1.14.11.63" evidence="11"/>
<keyword evidence="6" id="KW-0378">Hydrolase</keyword>
<gene>
    <name evidence="14" type="primary">106060932</name>
</gene>
<proteinExistence type="predicted"/>
<comment type="cofactor">
    <cofactor evidence="1">
        <name>Fe(2+)</name>
        <dbReference type="ChEBI" id="CHEBI:29033"/>
    </cofactor>
</comment>
<evidence type="ECO:0000256" key="6">
    <source>
        <dbReference type="ARBA" id="ARBA00022801"/>
    </source>
</evidence>
<dbReference type="KEGG" id="bgt:106060932"/>
<dbReference type="GO" id="GO:0005634">
    <property type="term" value="C:nucleus"/>
    <property type="evidence" value="ECO:0007669"/>
    <property type="project" value="UniProtKB-SubCell"/>
</dbReference>
<dbReference type="SUPFAM" id="SSF51197">
    <property type="entry name" value="Clavaminate synthase-like"/>
    <property type="match status" value="1"/>
</dbReference>
<protein>
    <recommendedName>
        <fullName evidence="12">Bifunctional peptidase and (3S)-lysyl hydroxylase JMJD7</fullName>
        <ecNumber evidence="11">1.14.11.63</ecNumber>
    </recommendedName>
</protein>
<dbReference type="Pfam" id="PF13621">
    <property type="entry name" value="Cupin_8"/>
    <property type="match status" value="1"/>
</dbReference>
<evidence type="ECO:0000313" key="14">
    <source>
        <dbReference type="EnsemblMetazoa" id="BGLB005189-PB"/>
    </source>
</evidence>
<keyword evidence="10" id="KW-0539">Nucleus</keyword>
<dbReference type="Gene3D" id="2.60.120.10">
    <property type="entry name" value="Jelly Rolls"/>
    <property type="match status" value="1"/>
</dbReference>
<evidence type="ECO:0000256" key="12">
    <source>
        <dbReference type="ARBA" id="ARBA00071397"/>
    </source>
</evidence>
<accession>A0A2C9JN93</accession>
<dbReference type="FunFam" id="2.60.120.10:FF:000059">
    <property type="entry name" value="jmjC domain-containing protein 7"/>
    <property type="match status" value="1"/>
</dbReference>
<dbReference type="GO" id="GO:0106155">
    <property type="term" value="F:peptidyl-lysine 3-dioxygenase activity"/>
    <property type="evidence" value="ECO:0007669"/>
    <property type="project" value="UniProtKB-EC"/>
</dbReference>
<dbReference type="PROSITE" id="PS51184">
    <property type="entry name" value="JMJC"/>
    <property type="match status" value="1"/>
</dbReference>
<dbReference type="VEuPathDB" id="VectorBase:BGLAX_032908"/>
<evidence type="ECO:0000313" key="15">
    <source>
        <dbReference type="Proteomes" id="UP000076420"/>
    </source>
</evidence>
<evidence type="ECO:0000256" key="5">
    <source>
        <dbReference type="ARBA" id="ARBA00022723"/>
    </source>
</evidence>
<dbReference type="GO" id="GO:0016787">
    <property type="term" value="F:hydrolase activity"/>
    <property type="evidence" value="ECO:0007669"/>
    <property type="project" value="UniProtKB-KW"/>
</dbReference>
<dbReference type="PANTHER" id="PTHR12461:SF99">
    <property type="entry name" value="BIFUNCTIONAL PEPTIDASE AND (3S)-LYSYL HYDROXYLASE JMJD7"/>
    <property type="match status" value="1"/>
</dbReference>
<dbReference type="RefSeq" id="XP_013074420.2">
    <property type="nucleotide sequence ID" value="XM_013218966.2"/>
</dbReference>
<comment type="subcellular location">
    <subcellularLocation>
        <location evidence="3">Cytoplasm</location>
    </subcellularLocation>
    <subcellularLocation>
        <location evidence="2">Nucleus</location>
    </subcellularLocation>
</comment>
<dbReference type="InterPro" id="IPR041667">
    <property type="entry name" value="Cupin_8"/>
</dbReference>
<keyword evidence="7" id="KW-0560">Oxidoreductase</keyword>